<sequence length="79" mass="8304">MLSASQLWFSCTARARLLRSSSGFCPPVQHSSGAVVRLRSSTSVRQLRSSSGFRPPASAVSVYQSTILAAASMTSALGQ</sequence>
<name>A0AAV7N4T2_PLEWA</name>
<comment type="caution">
    <text evidence="1">The sequence shown here is derived from an EMBL/GenBank/DDBJ whole genome shotgun (WGS) entry which is preliminary data.</text>
</comment>
<evidence type="ECO:0000313" key="2">
    <source>
        <dbReference type="Proteomes" id="UP001066276"/>
    </source>
</evidence>
<evidence type="ECO:0000313" key="1">
    <source>
        <dbReference type="EMBL" id="KAJ1110561.1"/>
    </source>
</evidence>
<protein>
    <submittedName>
        <fullName evidence="1">Uncharacterized protein</fullName>
    </submittedName>
</protein>
<keyword evidence="2" id="KW-1185">Reference proteome</keyword>
<accession>A0AAV7N4T2</accession>
<dbReference type="AlphaFoldDB" id="A0AAV7N4T2"/>
<reference evidence="1" key="1">
    <citation type="journal article" date="2022" name="bioRxiv">
        <title>Sequencing and chromosome-scale assembly of the giantPleurodeles waltlgenome.</title>
        <authorList>
            <person name="Brown T."/>
            <person name="Elewa A."/>
            <person name="Iarovenko S."/>
            <person name="Subramanian E."/>
            <person name="Araus A.J."/>
            <person name="Petzold A."/>
            <person name="Susuki M."/>
            <person name="Suzuki K.-i.T."/>
            <person name="Hayashi T."/>
            <person name="Toyoda A."/>
            <person name="Oliveira C."/>
            <person name="Osipova E."/>
            <person name="Leigh N.D."/>
            <person name="Simon A."/>
            <person name="Yun M.H."/>
        </authorList>
    </citation>
    <scope>NUCLEOTIDE SEQUENCE</scope>
    <source>
        <strain evidence="1">20211129_DDA</strain>
        <tissue evidence="1">Liver</tissue>
    </source>
</reference>
<organism evidence="1 2">
    <name type="scientific">Pleurodeles waltl</name>
    <name type="common">Iberian ribbed newt</name>
    <dbReference type="NCBI Taxonomy" id="8319"/>
    <lineage>
        <taxon>Eukaryota</taxon>
        <taxon>Metazoa</taxon>
        <taxon>Chordata</taxon>
        <taxon>Craniata</taxon>
        <taxon>Vertebrata</taxon>
        <taxon>Euteleostomi</taxon>
        <taxon>Amphibia</taxon>
        <taxon>Batrachia</taxon>
        <taxon>Caudata</taxon>
        <taxon>Salamandroidea</taxon>
        <taxon>Salamandridae</taxon>
        <taxon>Pleurodelinae</taxon>
        <taxon>Pleurodeles</taxon>
    </lineage>
</organism>
<dbReference type="EMBL" id="JANPWB010000013">
    <property type="protein sequence ID" value="KAJ1110561.1"/>
    <property type="molecule type" value="Genomic_DNA"/>
</dbReference>
<dbReference type="Proteomes" id="UP001066276">
    <property type="component" value="Chromosome 9"/>
</dbReference>
<proteinExistence type="predicted"/>
<gene>
    <name evidence="1" type="ORF">NDU88_007911</name>
</gene>